<reference evidence="1" key="1">
    <citation type="submission" date="2013-07" db="EMBL/GenBank/DDBJ databases">
        <title>The genome of an arbuscular mycorrhizal fungus provides insights into the evolution of the oldest plant symbiosis.</title>
        <authorList>
            <consortium name="DOE Joint Genome Institute"/>
            <person name="Tisserant E."/>
            <person name="Malbreil M."/>
            <person name="Kuo A."/>
            <person name="Kohler A."/>
            <person name="Symeonidi A."/>
            <person name="Balestrini R."/>
            <person name="Charron P."/>
            <person name="Duensing N."/>
            <person name="Frei-dit-Frey N."/>
            <person name="Gianinazzi-Pearson V."/>
            <person name="Gilbert B."/>
            <person name="Handa Y."/>
            <person name="Hijri M."/>
            <person name="Kaul R."/>
            <person name="Kawaguchi M."/>
            <person name="Krajinski F."/>
            <person name="Lammers P."/>
            <person name="Lapierre D."/>
            <person name="Masclaux F.G."/>
            <person name="Murat C."/>
            <person name="Morin E."/>
            <person name="Ndikumana S."/>
            <person name="Pagni M."/>
            <person name="Petitpierre D."/>
            <person name="Requena N."/>
            <person name="Rosikiewicz P."/>
            <person name="Riley R."/>
            <person name="Saito K."/>
            <person name="San Clemente H."/>
            <person name="Shapiro H."/>
            <person name="van Tuinen D."/>
            <person name="Becard G."/>
            <person name="Bonfante P."/>
            <person name="Paszkowski U."/>
            <person name="Shachar-Hill Y."/>
            <person name="Young J.P."/>
            <person name="Sanders I.R."/>
            <person name="Henrissat B."/>
            <person name="Rensing S.A."/>
            <person name="Grigoriev I.V."/>
            <person name="Corradi N."/>
            <person name="Roux C."/>
            <person name="Martin F."/>
        </authorList>
    </citation>
    <scope>NUCLEOTIDE SEQUENCE</scope>
    <source>
        <strain evidence="1">DAOM 197198</strain>
    </source>
</reference>
<name>U9SSL7_RHIID</name>
<dbReference type="HOGENOM" id="CLU_2850859_0_0_1"/>
<dbReference type="AlphaFoldDB" id="U9SSL7"/>
<gene>
    <name evidence="1" type="ORF">GLOINDRAFT_10062</name>
</gene>
<evidence type="ECO:0000313" key="1">
    <source>
        <dbReference type="EMBL" id="ERZ98919.1"/>
    </source>
</evidence>
<proteinExistence type="predicted"/>
<protein>
    <submittedName>
        <fullName evidence="1">Uncharacterized protein</fullName>
    </submittedName>
</protein>
<sequence>MTHSNEKALKSGVINEETESLQWDYYGCNFENTKDNEISNHEIRNVQAASAKFDSKAMGTRSFYV</sequence>
<accession>U9SSL7</accession>
<organism evidence="1">
    <name type="scientific">Rhizophagus irregularis (strain DAOM 181602 / DAOM 197198 / MUCL 43194)</name>
    <name type="common">Arbuscular mycorrhizal fungus</name>
    <name type="synonym">Glomus intraradices</name>
    <dbReference type="NCBI Taxonomy" id="747089"/>
    <lineage>
        <taxon>Eukaryota</taxon>
        <taxon>Fungi</taxon>
        <taxon>Fungi incertae sedis</taxon>
        <taxon>Mucoromycota</taxon>
        <taxon>Glomeromycotina</taxon>
        <taxon>Glomeromycetes</taxon>
        <taxon>Glomerales</taxon>
        <taxon>Glomeraceae</taxon>
        <taxon>Rhizophagus</taxon>
    </lineage>
</organism>
<dbReference type="EMBL" id="KI298406">
    <property type="protein sequence ID" value="ERZ98919.1"/>
    <property type="molecule type" value="Genomic_DNA"/>
</dbReference>